<dbReference type="InterPro" id="IPR036909">
    <property type="entry name" value="Cyt_c-like_dom_sf"/>
</dbReference>
<dbReference type="OrthoDB" id="9770043at2"/>
<evidence type="ECO:0000256" key="1">
    <source>
        <dbReference type="ARBA" id="ARBA00022617"/>
    </source>
</evidence>
<keyword evidence="1 4" id="KW-0349">Heme</keyword>
<evidence type="ECO:0000313" key="7">
    <source>
        <dbReference type="Proteomes" id="UP000245391"/>
    </source>
</evidence>
<dbReference type="Pfam" id="PF13442">
    <property type="entry name" value="Cytochrome_CBB3"/>
    <property type="match status" value="1"/>
</dbReference>
<comment type="caution">
    <text evidence="6">The sequence shown here is derived from an EMBL/GenBank/DDBJ whole genome shotgun (WGS) entry which is preliminary data.</text>
</comment>
<dbReference type="SUPFAM" id="SSF46626">
    <property type="entry name" value="Cytochrome c"/>
    <property type="match status" value="1"/>
</dbReference>
<dbReference type="GO" id="GO:0020037">
    <property type="term" value="F:heme binding"/>
    <property type="evidence" value="ECO:0007669"/>
    <property type="project" value="InterPro"/>
</dbReference>
<proteinExistence type="predicted"/>
<dbReference type="GO" id="GO:0046872">
    <property type="term" value="F:metal ion binding"/>
    <property type="evidence" value="ECO:0007669"/>
    <property type="project" value="UniProtKB-KW"/>
</dbReference>
<dbReference type="RefSeq" id="WP_109932156.1">
    <property type="nucleotide sequence ID" value="NZ_QGNY01000008.1"/>
</dbReference>
<evidence type="ECO:0000256" key="2">
    <source>
        <dbReference type="ARBA" id="ARBA00022723"/>
    </source>
</evidence>
<dbReference type="SUPFAM" id="SSF50952">
    <property type="entry name" value="Soluble quinoprotein glucose dehydrogenase"/>
    <property type="match status" value="1"/>
</dbReference>
<gene>
    <name evidence="6" type="ORF">DF947_19670</name>
</gene>
<keyword evidence="3 4" id="KW-0408">Iron</keyword>
<dbReference type="Gene3D" id="1.10.760.10">
    <property type="entry name" value="Cytochrome c-like domain"/>
    <property type="match status" value="1"/>
</dbReference>
<dbReference type="AlphaFoldDB" id="A0A317EUS4"/>
<keyword evidence="7" id="KW-1185">Reference proteome</keyword>
<keyword evidence="2 4" id="KW-0479">Metal-binding</keyword>
<evidence type="ECO:0000256" key="3">
    <source>
        <dbReference type="ARBA" id="ARBA00023004"/>
    </source>
</evidence>
<dbReference type="Gene3D" id="2.120.10.30">
    <property type="entry name" value="TolB, C-terminal domain"/>
    <property type="match status" value="1"/>
</dbReference>
<dbReference type="Pfam" id="PF07995">
    <property type="entry name" value="GSDH"/>
    <property type="match status" value="1"/>
</dbReference>
<dbReference type="InterPro" id="IPR009056">
    <property type="entry name" value="Cyt_c-like_dom"/>
</dbReference>
<protein>
    <recommendedName>
        <fullName evidence="5">Cytochrome c domain-containing protein</fullName>
    </recommendedName>
</protein>
<dbReference type="PANTHER" id="PTHR19328">
    <property type="entry name" value="HEDGEHOG-INTERACTING PROTEIN"/>
    <property type="match status" value="1"/>
</dbReference>
<dbReference type="Proteomes" id="UP000245391">
    <property type="component" value="Unassembled WGS sequence"/>
</dbReference>
<dbReference type="PROSITE" id="PS51007">
    <property type="entry name" value="CYTC"/>
    <property type="match status" value="1"/>
</dbReference>
<feature type="domain" description="Cytochrome c" evidence="5">
    <location>
        <begin position="388"/>
        <end position="468"/>
    </location>
</feature>
<dbReference type="InterPro" id="IPR011041">
    <property type="entry name" value="Quinoprot_gluc/sorb_DH_b-prop"/>
</dbReference>
<dbReference type="InterPro" id="IPR012938">
    <property type="entry name" value="Glc/Sorbosone_DH"/>
</dbReference>
<evidence type="ECO:0000313" key="6">
    <source>
        <dbReference type="EMBL" id="PWS30182.1"/>
    </source>
</evidence>
<reference evidence="7" key="1">
    <citation type="submission" date="2018-05" db="EMBL/GenBank/DDBJ databases">
        <title>Pedobacter paludis sp. nov., isolated from wetland soil.</title>
        <authorList>
            <person name="Zhang Y."/>
        </authorList>
    </citation>
    <scope>NUCLEOTIDE SEQUENCE [LARGE SCALE GENOMIC DNA]</scope>
    <source>
        <strain evidence="7">R-8</strain>
    </source>
</reference>
<evidence type="ECO:0000256" key="4">
    <source>
        <dbReference type="PROSITE-ProRule" id="PRU00433"/>
    </source>
</evidence>
<name>A0A317EUS4_9SPHI</name>
<dbReference type="InterPro" id="IPR011042">
    <property type="entry name" value="6-blade_b-propeller_TolB-like"/>
</dbReference>
<sequence>MRKAFTYLVIIMLLAFASGFIYKSNTKNQQVLSFKIDTLAENLTVPWQITFLPDRSMLFTERTGKVRHYRNGKLQEKPVLIVNDIKAESKTGLLGMVIHPDFAKNHLIYIAHNYGENNALWLRVVRYEYKNDTLLNPKTLIEKIPAARNHTGCRLVFGPDKKLYITTGDADQPVRAQDLKTFNGKILRLNDDGSIPSDNPFIKSDTARKEIWSYGHRNPQGLAFQPGTNKLYETEHGPTGGDEVNIIEKGANYGWPVIHHQDAKAGMKSPIFEYTPSIGPSEALFYVGKAFPTLQGNLLVGCLRGESILNIPLDKPSEQEVFLKKQFGRIRSVVVGPDGFIYISTSNFDLPESKGERPYDMILRLRPSTDKTVFASSQQITANNKSDLVKNTSQNMFKQLCASCHGDKLQGTEAVRSLIGGKFNYGSDKKSIVKTITDGVVAKGMPAWNGAISKKDIDGLADYILSATH</sequence>
<evidence type="ECO:0000259" key="5">
    <source>
        <dbReference type="PROSITE" id="PS51007"/>
    </source>
</evidence>
<organism evidence="6 7">
    <name type="scientific">Pedobacter paludis</name>
    <dbReference type="NCBI Taxonomy" id="2203212"/>
    <lineage>
        <taxon>Bacteria</taxon>
        <taxon>Pseudomonadati</taxon>
        <taxon>Bacteroidota</taxon>
        <taxon>Sphingobacteriia</taxon>
        <taxon>Sphingobacteriales</taxon>
        <taxon>Sphingobacteriaceae</taxon>
        <taxon>Pedobacter</taxon>
    </lineage>
</organism>
<dbReference type="PANTHER" id="PTHR19328:SF13">
    <property type="entry name" value="HIPL1 PROTEIN"/>
    <property type="match status" value="1"/>
</dbReference>
<dbReference type="EMBL" id="QGNY01000008">
    <property type="protein sequence ID" value="PWS30182.1"/>
    <property type="molecule type" value="Genomic_DNA"/>
</dbReference>
<dbReference type="GO" id="GO:0009055">
    <property type="term" value="F:electron transfer activity"/>
    <property type="evidence" value="ECO:0007669"/>
    <property type="project" value="InterPro"/>
</dbReference>
<accession>A0A317EUS4</accession>